<dbReference type="Proteomes" id="UP000011116">
    <property type="component" value="Chromosome 6H"/>
</dbReference>
<keyword evidence="2" id="KW-1185">Reference proteome</keyword>
<reference evidence="1" key="2">
    <citation type="submission" date="2020-10" db="EMBL/GenBank/DDBJ databases">
        <authorList>
            <person name="Scholz U."/>
            <person name="Mascher M."/>
            <person name="Fiebig A."/>
        </authorList>
    </citation>
    <scope>NUCLEOTIDE SEQUENCE [LARGE SCALE GENOMIC DNA]</scope>
    <source>
        <strain evidence="1">cv. Morex</strain>
    </source>
</reference>
<name>A0A8I7BHU6_HORVV</name>
<evidence type="ECO:0000313" key="1">
    <source>
        <dbReference type="EnsemblPlants" id="HORVU.MOREX.r3.6HG0631130.1.CDS1"/>
    </source>
</evidence>
<sequence length="118" mass="13889">MILRDSDGVYDMAQLPGKAYDENKHVWYSDLLNRSVVASYERGIRYVALNEFQLQVWTLTESANGQVRWMMAHQGNLGPYDLKLRKLWEPRVSWKPVENKKTLVSLFEPCKMEEFIYG</sequence>
<dbReference type="AlphaFoldDB" id="A0A8I7BHU6"/>
<protein>
    <submittedName>
        <fullName evidence="1">Uncharacterized protein</fullName>
    </submittedName>
</protein>
<dbReference type="Gramene" id="HORVU.MOREX.r2.6HG0524060.1">
    <property type="protein sequence ID" value="HORVU.MOREX.r2.6HG0524060.1.CDS.1"/>
    <property type="gene ID" value="HORVU.MOREX.r2.6HG0524060"/>
</dbReference>
<organism evidence="1 2">
    <name type="scientific">Hordeum vulgare subsp. vulgare</name>
    <name type="common">Domesticated barley</name>
    <dbReference type="NCBI Taxonomy" id="112509"/>
    <lineage>
        <taxon>Eukaryota</taxon>
        <taxon>Viridiplantae</taxon>
        <taxon>Streptophyta</taxon>
        <taxon>Embryophyta</taxon>
        <taxon>Tracheophyta</taxon>
        <taxon>Spermatophyta</taxon>
        <taxon>Magnoliopsida</taxon>
        <taxon>Liliopsida</taxon>
        <taxon>Poales</taxon>
        <taxon>Poaceae</taxon>
        <taxon>BOP clade</taxon>
        <taxon>Pooideae</taxon>
        <taxon>Triticodae</taxon>
        <taxon>Triticeae</taxon>
        <taxon>Hordeinae</taxon>
        <taxon>Hordeum</taxon>
    </lineage>
</organism>
<accession>A0A8I7BHU6</accession>
<dbReference type="EnsemblPlants" id="HORVU.MOREX.r3.6HG0631130.1">
    <property type="protein sequence ID" value="HORVU.MOREX.r3.6HG0631130.1.CDS1"/>
    <property type="gene ID" value="HORVU.MOREX.r3.6HG0631130"/>
</dbReference>
<proteinExistence type="predicted"/>
<evidence type="ECO:0000313" key="2">
    <source>
        <dbReference type="Proteomes" id="UP000011116"/>
    </source>
</evidence>
<dbReference type="Gramene" id="HORVU.MOREX.r3.6HG0631130.1">
    <property type="protein sequence ID" value="HORVU.MOREX.r3.6HG0631130.1.CDS1"/>
    <property type="gene ID" value="HORVU.MOREX.r3.6HG0631130"/>
</dbReference>
<reference evidence="2" key="1">
    <citation type="journal article" date="2012" name="Nature">
        <title>A physical, genetic and functional sequence assembly of the barley genome.</title>
        <authorList>
            <consortium name="The International Barley Genome Sequencing Consortium"/>
            <person name="Mayer K.F."/>
            <person name="Waugh R."/>
            <person name="Brown J.W."/>
            <person name="Schulman A."/>
            <person name="Langridge P."/>
            <person name="Platzer M."/>
            <person name="Fincher G.B."/>
            <person name="Muehlbauer G.J."/>
            <person name="Sato K."/>
            <person name="Close T.J."/>
            <person name="Wise R.P."/>
            <person name="Stein N."/>
        </authorList>
    </citation>
    <scope>NUCLEOTIDE SEQUENCE [LARGE SCALE GENOMIC DNA]</scope>
    <source>
        <strain evidence="2">cv. Morex</strain>
    </source>
</reference>
<dbReference type="PANTHER" id="PTHR34591:SF33">
    <property type="entry name" value="F-BOX DOMAIN-CONTAINING PROTEIN"/>
    <property type="match status" value="1"/>
</dbReference>
<dbReference type="PANTHER" id="PTHR34591">
    <property type="entry name" value="OS03G0653100 PROTEIN-RELATED"/>
    <property type="match status" value="1"/>
</dbReference>
<reference evidence="1" key="3">
    <citation type="submission" date="2022-01" db="UniProtKB">
        <authorList>
            <consortium name="EnsemblPlants"/>
        </authorList>
    </citation>
    <scope>IDENTIFICATION</scope>
    <source>
        <strain evidence="1">subsp. vulgare</strain>
    </source>
</reference>